<protein>
    <submittedName>
        <fullName evidence="1">Uncharacterized protein</fullName>
    </submittedName>
</protein>
<reference evidence="1" key="1">
    <citation type="journal article" date="2021" name="Proc. Natl. Acad. Sci. U.S.A.">
        <title>A Catalog of Tens of Thousands of Viruses from Human Metagenomes Reveals Hidden Associations with Chronic Diseases.</title>
        <authorList>
            <person name="Tisza M.J."/>
            <person name="Buck C.B."/>
        </authorList>
    </citation>
    <scope>NUCLEOTIDE SEQUENCE</scope>
    <source>
        <strain evidence="1">Ctsfh5</strain>
    </source>
</reference>
<organism evidence="1">
    <name type="scientific">Siphoviridae sp. ctsfh5</name>
    <dbReference type="NCBI Taxonomy" id="2825697"/>
    <lineage>
        <taxon>Viruses</taxon>
        <taxon>Duplodnaviria</taxon>
        <taxon>Heunggongvirae</taxon>
        <taxon>Uroviricota</taxon>
        <taxon>Caudoviricetes</taxon>
    </lineage>
</organism>
<evidence type="ECO:0000313" key="1">
    <source>
        <dbReference type="EMBL" id="DAE03622.1"/>
    </source>
</evidence>
<accession>A0A8S5P966</accession>
<proteinExistence type="predicted"/>
<dbReference type="EMBL" id="BK015369">
    <property type="protein sequence ID" value="DAE03622.1"/>
    <property type="molecule type" value="Genomic_DNA"/>
</dbReference>
<sequence>MMMHAKDGAINKQTGGNICCIRFWPGIKKRIESVINIVDDYNPTNGDKIREMTDSELAQIIMCPQGMDPDICIAEKKRLLRVLLGVSTAASSRRELN</sequence>
<name>A0A8S5P966_9CAUD</name>